<keyword evidence="4 7" id="KW-1133">Transmembrane helix</keyword>
<accession>F2TU78</accession>
<dbReference type="AlphaFoldDB" id="F2TU78"/>
<name>F2TU78_AJEDA</name>
<evidence type="ECO:0000313" key="8">
    <source>
        <dbReference type="EMBL" id="EGE86791.1"/>
    </source>
</evidence>
<keyword evidence="5 7" id="KW-0472">Membrane</keyword>
<evidence type="ECO:0000256" key="2">
    <source>
        <dbReference type="ARBA" id="ARBA00022448"/>
    </source>
</evidence>
<dbReference type="HOGENOM" id="CLU_2298206_0_0_1"/>
<gene>
    <name evidence="8" type="ORF">BDDG_09741</name>
</gene>
<dbReference type="GO" id="GO:0016020">
    <property type="term" value="C:membrane"/>
    <property type="evidence" value="ECO:0007669"/>
    <property type="project" value="UniProtKB-SubCell"/>
</dbReference>
<proteinExistence type="predicted"/>
<keyword evidence="2" id="KW-0813">Transport</keyword>
<evidence type="ECO:0008006" key="9">
    <source>
        <dbReference type="Google" id="ProtNLM"/>
    </source>
</evidence>
<feature type="region of interest" description="Disordered" evidence="6">
    <location>
        <begin position="1"/>
        <end position="21"/>
    </location>
</feature>
<dbReference type="SUPFAM" id="SSF103473">
    <property type="entry name" value="MFS general substrate transporter"/>
    <property type="match status" value="1"/>
</dbReference>
<evidence type="ECO:0000256" key="5">
    <source>
        <dbReference type="ARBA" id="ARBA00023136"/>
    </source>
</evidence>
<feature type="non-terminal residue" evidence="8">
    <location>
        <position position="101"/>
    </location>
</feature>
<protein>
    <recommendedName>
        <fullName evidence="9">MFS transporter</fullName>
    </recommendedName>
</protein>
<dbReference type="EMBL" id="GG749719">
    <property type="protein sequence ID" value="EGE86791.1"/>
    <property type="molecule type" value="Genomic_DNA"/>
</dbReference>
<sequence>MAQASEVDHEKREDSSSREEQIEIAGADADEAIAANEKALIRKVDWRLLPILGALYAIALIDRVNISNARVAGMHKELELYIGSRYTIALLVFFIPYFLFE</sequence>
<dbReference type="InterPro" id="IPR036259">
    <property type="entry name" value="MFS_trans_sf"/>
</dbReference>
<dbReference type="Proteomes" id="UP000007802">
    <property type="component" value="Unassembled WGS sequence"/>
</dbReference>
<evidence type="ECO:0000256" key="3">
    <source>
        <dbReference type="ARBA" id="ARBA00022692"/>
    </source>
</evidence>
<evidence type="ECO:0000256" key="7">
    <source>
        <dbReference type="SAM" id="Phobius"/>
    </source>
</evidence>
<evidence type="ECO:0000256" key="4">
    <source>
        <dbReference type="ARBA" id="ARBA00022989"/>
    </source>
</evidence>
<dbReference type="Gene3D" id="1.20.1250.20">
    <property type="entry name" value="MFS general substrate transporter like domains"/>
    <property type="match status" value="1"/>
</dbReference>
<organism evidence="8">
    <name type="scientific">Ajellomyces dermatitidis (strain ATCC 18188 / CBS 674.68)</name>
    <name type="common">Blastomyces dermatitidis</name>
    <dbReference type="NCBI Taxonomy" id="653446"/>
    <lineage>
        <taxon>Eukaryota</taxon>
        <taxon>Fungi</taxon>
        <taxon>Dikarya</taxon>
        <taxon>Ascomycota</taxon>
        <taxon>Pezizomycotina</taxon>
        <taxon>Eurotiomycetes</taxon>
        <taxon>Eurotiomycetidae</taxon>
        <taxon>Onygenales</taxon>
        <taxon>Ajellomycetaceae</taxon>
        <taxon>Blastomyces</taxon>
    </lineage>
</organism>
<reference evidence="8" key="1">
    <citation type="submission" date="2010-03" db="EMBL/GenBank/DDBJ databases">
        <title>Annotation of Blastomyces dermatitidis strain ATCC 18188.</title>
        <authorList>
            <consortium name="The Broad Institute Genome Sequencing Platform"/>
            <consortium name="Broad Institute Genome Sequencing Center for Infectious Disease."/>
            <person name="Cuomo C."/>
            <person name="Klein B."/>
            <person name="Sullivan T."/>
            <person name="Heitman J."/>
            <person name="Young S."/>
            <person name="Zeng Q."/>
            <person name="Gargeya S."/>
            <person name="Alvarado L."/>
            <person name="Berlin A.M."/>
            <person name="Chapman S.B."/>
            <person name="Chen Z."/>
            <person name="Freedman E."/>
            <person name="Gellesch M."/>
            <person name="Goldberg J."/>
            <person name="Griggs A."/>
            <person name="Gujja S."/>
            <person name="Heilman E."/>
            <person name="Heiman D."/>
            <person name="Howarth C."/>
            <person name="Mehta T."/>
            <person name="Neiman D."/>
            <person name="Pearson M."/>
            <person name="Roberts A."/>
            <person name="Saif S."/>
            <person name="Shea T."/>
            <person name="Shenoy N."/>
            <person name="Sisk P."/>
            <person name="Stolte C."/>
            <person name="Sykes S."/>
            <person name="White J."/>
            <person name="Yandava C."/>
            <person name="Haas B."/>
            <person name="Nusbaum C."/>
            <person name="Birren B."/>
        </authorList>
    </citation>
    <scope>NUCLEOTIDE SEQUENCE [LARGE SCALE GENOMIC DNA]</scope>
    <source>
        <strain evidence="8">ATCC 18188</strain>
    </source>
</reference>
<evidence type="ECO:0000256" key="6">
    <source>
        <dbReference type="SAM" id="MobiDB-lite"/>
    </source>
</evidence>
<dbReference type="PANTHER" id="PTHR43791">
    <property type="entry name" value="PERMEASE-RELATED"/>
    <property type="match status" value="1"/>
</dbReference>
<dbReference type="GO" id="GO:0022857">
    <property type="term" value="F:transmembrane transporter activity"/>
    <property type="evidence" value="ECO:0007669"/>
    <property type="project" value="TreeGrafter"/>
</dbReference>
<feature type="transmembrane region" description="Helical" evidence="7">
    <location>
        <begin position="48"/>
        <end position="66"/>
    </location>
</feature>
<evidence type="ECO:0000256" key="1">
    <source>
        <dbReference type="ARBA" id="ARBA00004141"/>
    </source>
</evidence>
<keyword evidence="3 7" id="KW-0812">Transmembrane</keyword>
<feature type="transmembrane region" description="Helical" evidence="7">
    <location>
        <begin position="78"/>
        <end position="100"/>
    </location>
</feature>
<comment type="subcellular location">
    <subcellularLocation>
        <location evidence="1">Membrane</location>
        <topology evidence="1">Multi-pass membrane protein</topology>
    </subcellularLocation>
</comment>
<dbReference type="PANTHER" id="PTHR43791:SF3">
    <property type="entry name" value="MAJOR FACILITATOR SUPERFAMILY (MFS) PROFILE DOMAIN-CONTAINING PROTEIN"/>
    <property type="match status" value="1"/>
</dbReference>